<keyword evidence="3" id="KW-1185">Reference proteome</keyword>
<organism evidence="2 3">
    <name type="scientific">Amborella trichopoda</name>
    <dbReference type="NCBI Taxonomy" id="13333"/>
    <lineage>
        <taxon>Eukaryota</taxon>
        <taxon>Viridiplantae</taxon>
        <taxon>Streptophyta</taxon>
        <taxon>Embryophyta</taxon>
        <taxon>Tracheophyta</taxon>
        <taxon>Spermatophyta</taxon>
        <taxon>Magnoliopsida</taxon>
        <taxon>Amborellales</taxon>
        <taxon>Amborellaceae</taxon>
        <taxon>Amborella</taxon>
    </lineage>
</organism>
<name>W1P7Z6_AMBTC</name>
<dbReference type="HOGENOM" id="CLU_2925704_0_0_1"/>
<dbReference type="Gramene" id="ERN03701">
    <property type="protein sequence ID" value="ERN03701"/>
    <property type="gene ID" value="AMTR_s00203p00011990"/>
</dbReference>
<dbReference type="Proteomes" id="UP000017836">
    <property type="component" value="Unassembled WGS sequence"/>
</dbReference>
<sequence length="61" mass="7378">MNRTNLERYEEHTDSDCDEDEKLSPGEMKKRPDQFEKMFKRNQELIKTVYAEILMVPLLDE</sequence>
<proteinExistence type="predicted"/>
<evidence type="ECO:0000256" key="1">
    <source>
        <dbReference type="SAM" id="MobiDB-lite"/>
    </source>
</evidence>
<feature type="compositionally biased region" description="Basic and acidic residues" evidence="1">
    <location>
        <begin position="22"/>
        <end position="33"/>
    </location>
</feature>
<evidence type="ECO:0000313" key="2">
    <source>
        <dbReference type="EMBL" id="ERN03701.1"/>
    </source>
</evidence>
<accession>W1P7Z6</accession>
<dbReference type="AlphaFoldDB" id="W1P7Z6"/>
<protein>
    <submittedName>
        <fullName evidence="2">Uncharacterized protein</fullName>
    </submittedName>
</protein>
<dbReference type="EMBL" id="KI394332">
    <property type="protein sequence ID" value="ERN03701.1"/>
    <property type="molecule type" value="Genomic_DNA"/>
</dbReference>
<feature type="region of interest" description="Disordered" evidence="1">
    <location>
        <begin position="1"/>
        <end position="33"/>
    </location>
</feature>
<reference evidence="3" key="1">
    <citation type="journal article" date="2013" name="Science">
        <title>The Amborella genome and the evolution of flowering plants.</title>
        <authorList>
            <consortium name="Amborella Genome Project"/>
        </authorList>
    </citation>
    <scope>NUCLEOTIDE SEQUENCE [LARGE SCALE GENOMIC DNA]</scope>
</reference>
<gene>
    <name evidence="2" type="ORF">AMTR_s00203p00011990</name>
</gene>
<feature type="compositionally biased region" description="Basic and acidic residues" evidence="1">
    <location>
        <begin position="1"/>
        <end position="15"/>
    </location>
</feature>
<evidence type="ECO:0000313" key="3">
    <source>
        <dbReference type="Proteomes" id="UP000017836"/>
    </source>
</evidence>